<comment type="caution">
    <text evidence="1">The sequence shown here is derived from an EMBL/GenBank/DDBJ whole genome shotgun (WGS) entry which is preliminary data.</text>
</comment>
<accession>A0ABV8MNI2</accession>
<dbReference type="Proteomes" id="UP001595791">
    <property type="component" value="Unassembled WGS sequence"/>
</dbReference>
<evidence type="ECO:0000313" key="2">
    <source>
        <dbReference type="Proteomes" id="UP001595791"/>
    </source>
</evidence>
<name>A0ABV8MNI2_9NEIS</name>
<dbReference type="EMBL" id="JBHSBU010000001">
    <property type="protein sequence ID" value="MFC4158795.1"/>
    <property type="molecule type" value="Genomic_DNA"/>
</dbReference>
<protein>
    <submittedName>
        <fullName evidence="1">Uncharacterized protein</fullName>
    </submittedName>
</protein>
<organism evidence="1 2">
    <name type="scientific">Chitinimonas lacunae</name>
    <dbReference type="NCBI Taxonomy" id="1963018"/>
    <lineage>
        <taxon>Bacteria</taxon>
        <taxon>Pseudomonadati</taxon>
        <taxon>Pseudomonadota</taxon>
        <taxon>Betaproteobacteria</taxon>
        <taxon>Neisseriales</taxon>
        <taxon>Chitinibacteraceae</taxon>
        <taxon>Chitinimonas</taxon>
    </lineage>
</organism>
<dbReference type="RefSeq" id="WP_378161858.1">
    <property type="nucleotide sequence ID" value="NZ_JBHSBU010000001.1"/>
</dbReference>
<evidence type="ECO:0000313" key="1">
    <source>
        <dbReference type="EMBL" id="MFC4158795.1"/>
    </source>
</evidence>
<gene>
    <name evidence="1" type="ORF">ACFOW7_05405</name>
</gene>
<reference evidence="2" key="1">
    <citation type="journal article" date="2019" name="Int. J. Syst. Evol. Microbiol.">
        <title>The Global Catalogue of Microorganisms (GCM) 10K type strain sequencing project: providing services to taxonomists for standard genome sequencing and annotation.</title>
        <authorList>
            <consortium name="The Broad Institute Genomics Platform"/>
            <consortium name="The Broad Institute Genome Sequencing Center for Infectious Disease"/>
            <person name="Wu L."/>
            <person name="Ma J."/>
        </authorList>
    </citation>
    <scope>NUCLEOTIDE SEQUENCE [LARGE SCALE GENOMIC DNA]</scope>
    <source>
        <strain evidence="2">LMG 29894</strain>
    </source>
</reference>
<keyword evidence="2" id="KW-1185">Reference proteome</keyword>
<proteinExistence type="predicted"/>
<sequence length="86" mass="9422">MVIKEKLLSLAEMESIAKQATFEALKSFKPPRNRENLTLGSGITDEEGIFELYLAGEMPKDAEVVSRATVNRLTGAVKVDVFLPPA</sequence>